<keyword evidence="3" id="KW-1185">Reference proteome</keyword>
<evidence type="ECO:0000256" key="1">
    <source>
        <dbReference type="SAM" id="MobiDB-lite"/>
    </source>
</evidence>
<feature type="region of interest" description="Disordered" evidence="1">
    <location>
        <begin position="78"/>
        <end position="105"/>
    </location>
</feature>
<evidence type="ECO:0000313" key="3">
    <source>
        <dbReference type="Proteomes" id="UP001221898"/>
    </source>
</evidence>
<dbReference type="Proteomes" id="UP001221898">
    <property type="component" value="Unassembled WGS sequence"/>
</dbReference>
<evidence type="ECO:0000313" key="2">
    <source>
        <dbReference type="EMBL" id="KAJ8409721.1"/>
    </source>
</evidence>
<comment type="caution">
    <text evidence="2">The sequence shown here is derived from an EMBL/GenBank/DDBJ whole genome shotgun (WGS) entry which is preliminary data.</text>
</comment>
<dbReference type="AlphaFoldDB" id="A0AAD7WU95"/>
<reference evidence="2" key="1">
    <citation type="journal article" date="2023" name="Science">
        <title>Genome structures resolve the early diversification of teleost fishes.</title>
        <authorList>
            <person name="Parey E."/>
            <person name="Louis A."/>
            <person name="Montfort J."/>
            <person name="Bouchez O."/>
            <person name="Roques C."/>
            <person name="Iampietro C."/>
            <person name="Lluch J."/>
            <person name="Castinel A."/>
            <person name="Donnadieu C."/>
            <person name="Desvignes T."/>
            <person name="Floi Bucao C."/>
            <person name="Jouanno E."/>
            <person name="Wen M."/>
            <person name="Mejri S."/>
            <person name="Dirks R."/>
            <person name="Jansen H."/>
            <person name="Henkel C."/>
            <person name="Chen W.J."/>
            <person name="Zahm M."/>
            <person name="Cabau C."/>
            <person name="Klopp C."/>
            <person name="Thompson A.W."/>
            <person name="Robinson-Rechavi M."/>
            <person name="Braasch I."/>
            <person name="Lecointre G."/>
            <person name="Bobe J."/>
            <person name="Postlethwait J.H."/>
            <person name="Berthelot C."/>
            <person name="Roest Crollius H."/>
            <person name="Guiguen Y."/>
        </authorList>
    </citation>
    <scope>NUCLEOTIDE SEQUENCE</scope>
    <source>
        <strain evidence="2">NC1722</strain>
    </source>
</reference>
<protein>
    <submittedName>
        <fullName evidence="2">Uncharacterized protein</fullName>
    </submittedName>
</protein>
<proteinExistence type="predicted"/>
<feature type="compositionally biased region" description="Basic and acidic residues" evidence="1">
    <location>
        <begin position="78"/>
        <end position="96"/>
    </location>
</feature>
<organism evidence="2 3">
    <name type="scientific">Aldrovandia affinis</name>
    <dbReference type="NCBI Taxonomy" id="143900"/>
    <lineage>
        <taxon>Eukaryota</taxon>
        <taxon>Metazoa</taxon>
        <taxon>Chordata</taxon>
        <taxon>Craniata</taxon>
        <taxon>Vertebrata</taxon>
        <taxon>Euteleostomi</taxon>
        <taxon>Actinopterygii</taxon>
        <taxon>Neopterygii</taxon>
        <taxon>Teleostei</taxon>
        <taxon>Notacanthiformes</taxon>
        <taxon>Halosauridae</taxon>
        <taxon>Aldrovandia</taxon>
    </lineage>
</organism>
<gene>
    <name evidence="2" type="ORF">AAFF_G00217800</name>
</gene>
<feature type="region of interest" description="Disordered" evidence="1">
    <location>
        <begin position="23"/>
        <end position="51"/>
    </location>
</feature>
<accession>A0AAD7WU95</accession>
<name>A0AAD7WU95_9TELE</name>
<sequence length="135" mass="15618">MKFCFCRSTRGAVAAAEVADVSDSRRTRQRVGDVTGRESHPVKRSSLNLRRRRAQSTYAHLARLDTWAQTRLRSDYKTPVKRVSTERGPEVRDQRRSQTWSLSATERLGRRRNEKPNVETAAQLPHVFARARRDL</sequence>
<dbReference type="EMBL" id="JAINUG010000029">
    <property type="protein sequence ID" value="KAJ8409721.1"/>
    <property type="molecule type" value="Genomic_DNA"/>
</dbReference>